<keyword evidence="4" id="KW-1185">Reference proteome</keyword>
<proteinExistence type="predicted"/>
<dbReference type="OrthoDB" id="203796at2759"/>
<feature type="region of interest" description="Disordered" evidence="1">
    <location>
        <begin position="1"/>
        <end position="30"/>
    </location>
</feature>
<reference evidence="3 4" key="1">
    <citation type="journal article" date="2018" name="IMA Fungus">
        <title>IMA Genome-F 9: Draft genome sequence of Annulohypoxylon stygium, Aspergillus mulundensis, Berkeleyomyces basicola (syn. Thielaviopsis basicola), Ceratocystis smalleyi, two Cercospora beticola strains, Coleophoma cylindrospora, Fusarium fracticaudum, Phialophora cf. hyalina, and Morchella septimelata.</title>
        <authorList>
            <person name="Wingfield B.D."/>
            <person name="Bills G.F."/>
            <person name="Dong Y."/>
            <person name="Huang W."/>
            <person name="Nel W.J."/>
            <person name="Swalarsk-Parry B.S."/>
            <person name="Vaghefi N."/>
            <person name="Wilken P.M."/>
            <person name="An Z."/>
            <person name="de Beer Z.W."/>
            <person name="De Vos L."/>
            <person name="Chen L."/>
            <person name="Duong T.A."/>
            <person name="Gao Y."/>
            <person name="Hammerbacher A."/>
            <person name="Kikkert J.R."/>
            <person name="Li Y."/>
            <person name="Li H."/>
            <person name="Li K."/>
            <person name="Li Q."/>
            <person name="Liu X."/>
            <person name="Ma X."/>
            <person name="Naidoo K."/>
            <person name="Pethybridge S.J."/>
            <person name="Sun J."/>
            <person name="Steenkamp E.T."/>
            <person name="van der Nest M.A."/>
            <person name="van Wyk S."/>
            <person name="Wingfield M.J."/>
            <person name="Xiong C."/>
            <person name="Yue Q."/>
            <person name="Zhang X."/>
        </authorList>
    </citation>
    <scope>NUCLEOTIDE SEQUENCE [LARGE SCALE GENOMIC DNA]</scope>
    <source>
        <strain evidence="3 4">BP5796</strain>
    </source>
</reference>
<keyword evidence="2" id="KW-0812">Transmembrane</keyword>
<dbReference type="EMBL" id="PDLN01000012">
    <property type="protein sequence ID" value="RDW70363.1"/>
    <property type="molecule type" value="Genomic_DNA"/>
</dbReference>
<accession>A0A3D8R8I8</accession>
<keyword evidence="2" id="KW-1133">Transmembrane helix</keyword>
<evidence type="ECO:0000256" key="2">
    <source>
        <dbReference type="SAM" id="Phobius"/>
    </source>
</evidence>
<evidence type="ECO:0000256" key="1">
    <source>
        <dbReference type="SAM" id="MobiDB-lite"/>
    </source>
</evidence>
<dbReference type="PANTHER" id="PTHR37848">
    <property type="entry name" value="EXPRESSED PROTEIN"/>
    <property type="match status" value="1"/>
</dbReference>
<dbReference type="PANTHER" id="PTHR37848:SF1">
    <property type="entry name" value="SUN DOMAIN-CONTAINING PROTEIN"/>
    <property type="match status" value="1"/>
</dbReference>
<evidence type="ECO:0000313" key="4">
    <source>
        <dbReference type="Proteomes" id="UP000256328"/>
    </source>
</evidence>
<comment type="caution">
    <text evidence="3">The sequence shown here is derived from an EMBL/GenBank/DDBJ whole genome shotgun (WGS) entry which is preliminary data.</text>
</comment>
<dbReference type="Proteomes" id="UP000256328">
    <property type="component" value="Unassembled WGS sequence"/>
</dbReference>
<sequence>MGSSKAGTPAFQPGVYRDEPDRNDAASTSSAVLLGDIDSYPEEDLPAYSDIPAIPRKVAQNVPLENMTPVSIPFSTSDSFCETIWTNFPDYSKHADTLEQMIRQQSMFPPVYWVYIHGTHTETVKRGNKETKNKVVDFFIQINLTHLLSTTPGLDVENHIEMLEDNRRGYRGGILPKVSPNLSDMEESNALRAWCQKFVDDPAGWKAFKLKREVRHHDTARLEQLIRSLIASTNYRGHVSINFPLQHKEVVVLSPGKINELRTKRWLRWVFYLTFLWIFSWPVLFFITKRYEVVKAVFNYTSDPAESEERVPAVMSEMEFFQRWESAIRRGIYGRYDGVMGDDYRIATLEADARGVIASNNPQTPRTGNAFADGALNLLGAGLQIAGDYRDARGWGADT</sequence>
<feature type="transmembrane region" description="Helical" evidence="2">
    <location>
        <begin position="266"/>
        <end position="287"/>
    </location>
</feature>
<protein>
    <submittedName>
        <fullName evidence="3">Uncharacterized protein</fullName>
    </submittedName>
</protein>
<evidence type="ECO:0000313" key="3">
    <source>
        <dbReference type="EMBL" id="RDW70363.1"/>
    </source>
</evidence>
<name>A0A3D8R8I8_9HELO</name>
<organism evidence="3 4">
    <name type="scientific">Coleophoma crateriformis</name>
    <dbReference type="NCBI Taxonomy" id="565419"/>
    <lineage>
        <taxon>Eukaryota</taxon>
        <taxon>Fungi</taxon>
        <taxon>Dikarya</taxon>
        <taxon>Ascomycota</taxon>
        <taxon>Pezizomycotina</taxon>
        <taxon>Leotiomycetes</taxon>
        <taxon>Helotiales</taxon>
        <taxon>Dermateaceae</taxon>
        <taxon>Coleophoma</taxon>
    </lineage>
</organism>
<dbReference type="AlphaFoldDB" id="A0A3D8R8I8"/>
<keyword evidence="2" id="KW-0472">Membrane</keyword>
<gene>
    <name evidence="3" type="ORF">BP5796_08760</name>
</gene>